<name>A0A7Z3C9F1_PSEFL</name>
<dbReference type="EMBL" id="CP027561">
    <property type="protein sequence ID" value="QJP98030.1"/>
    <property type="molecule type" value="Genomic_DNA"/>
</dbReference>
<protein>
    <submittedName>
        <fullName evidence="2">Branched-chain amino acid ABC transporter</fullName>
    </submittedName>
</protein>
<organism evidence="2 3">
    <name type="scientific">Pseudomonas fluorescens</name>
    <dbReference type="NCBI Taxonomy" id="294"/>
    <lineage>
        <taxon>Bacteria</taxon>
        <taxon>Pseudomonadati</taxon>
        <taxon>Pseudomonadota</taxon>
        <taxon>Gammaproteobacteria</taxon>
        <taxon>Pseudomonadales</taxon>
        <taxon>Pseudomonadaceae</taxon>
        <taxon>Pseudomonas</taxon>
    </lineage>
</organism>
<dbReference type="InterPro" id="IPR008407">
    <property type="entry name" value="Brnchd-chn_aa_trnsp_AzlD"/>
</dbReference>
<feature type="transmembrane region" description="Helical" evidence="1">
    <location>
        <begin position="40"/>
        <end position="58"/>
    </location>
</feature>
<reference evidence="2 3" key="1">
    <citation type="submission" date="2018-03" db="EMBL/GenBank/DDBJ databases">
        <title>Complete genome sequence of Pseudomonas fluorescens sp. G7.</title>
        <authorList>
            <person name="Gao C.-H."/>
            <person name="Li Z."/>
            <person name="Cai P."/>
        </authorList>
    </citation>
    <scope>NUCLEOTIDE SEQUENCE [LARGE SCALE GENOMIC DNA]</scope>
    <source>
        <strain evidence="2 3">G7</strain>
    </source>
</reference>
<keyword evidence="1" id="KW-1133">Transmembrane helix</keyword>
<sequence length="114" mass="12626">MTLWILIGFAAITAFAFRALPFAFKNTTALARTDGSFYRFVSYSAQAMLGVIIYDTAFARLDGPSLVQQFQILDALKLLLLVGTFAVVARTRKILPGFFASLLIYVLAFAYLNN</sequence>
<feature type="transmembrane region" description="Helical" evidence="1">
    <location>
        <begin position="70"/>
        <end position="88"/>
    </location>
</feature>
<evidence type="ECO:0000313" key="2">
    <source>
        <dbReference type="EMBL" id="QJP98030.1"/>
    </source>
</evidence>
<keyword evidence="1" id="KW-0472">Membrane</keyword>
<dbReference type="RefSeq" id="WP_169432245.1">
    <property type="nucleotide sequence ID" value="NZ_CP027561.1"/>
</dbReference>
<feature type="transmembrane region" description="Helical" evidence="1">
    <location>
        <begin position="94"/>
        <end position="112"/>
    </location>
</feature>
<accession>A0A7Z3C9F1</accession>
<dbReference type="AlphaFoldDB" id="A0A7Z3C9F1"/>
<keyword evidence="1" id="KW-0812">Transmembrane</keyword>
<evidence type="ECO:0000313" key="3">
    <source>
        <dbReference type="Proteomes" id="UP000501669"/>
    </source>
</evidence>
<dbReference type="Proteomes" id="UP000501669">
    <property type="component" value="Chromosome"/>
</dbReference>
<dbReference type="Pfam" id="PF05437">
    <property type="entry name" value="AzlD"/>
    <property type="match status" value="1"/>
</dbReference>
<proteinExistence type="predicted"/>
<evidence type="ECO:0000256" key="1">
    <source>
        <dbReference type="SAM" id="Phobius"/>
    </source>
</evidence>
<gene>
    <name evidence="2" type="ORF">C6Y56_26895</name>
</gene>